<dbReference type="GeneID" id="63818267"/>
<evidence type="ECO:0000313" key="2">
    <source>
        <dbReference type="Proteomes" id="UP000076871"/>
    </source>
</evidence>
<accession>A0A165EJK0</accession>
<dbReference type="AlphaFoldDB" id="A0A165EJK0"/>
<dbReference type="InParanoid" id="A0A165EJK0"/>
<reference evidence="1 2" key="1">
    <citation type="journal article" date="2016" name="Mol. Biol. Evol.">
        <title>Comparative Genomics of Early-Diverging Mushroom-Forming Fungi Provides Insights into the Origins of Lignocellulose Decay Capabilities.</title>
        <authorList>
            <person name="Nagy L.G."/>
            <person name="Riley R."/>
            <person name="Tritt A."/>
            <person name="Adam C."/>
            <person name="Daum C."/>
            <person name="Floudas D."/>
            <person name="Sun H."/>
            <person name="Yadav J.S."/>
            <person name="Pangilinan J."/>
            <person name="Larsson K.H."/>
            <person name="Matsuura K."/>
            <person name="Barry K."/>
            <person name="Labutti K."/>
            <person name="Kuo R."/>
            <person name="Ohm R.A."/>
            <person name="Bhattacharya S.S."/>
            <person name="Shirouzu T."/>
            <person name="Yoshinaga Y."/>
            <person name="Martin F.M."/>
            <person name="Grigoriev I.V."/>
            <person name="Hibbett D.S."/>
        </authorList>
    </citation>
    <scope>NUCLEOTIDE SEQUENCE [LARGE SCALE GENOMIC DNA]</scope>
    <source>
        <strain evidence="1 2">93-53</strain>
    </source>
</reference>
<dbReference type="RefSeq" id="XP_040764924.1">
    <property type="nucleotide sequence ID" value="XM_040901235.1"/>
</dbReference>
<proteinExistence type="predicted"/>
<dbReference type="EMBL" id="KV427620">
    <property type="protein sequence ID" value="KZT07184.1"/>
    <property type="molecule type" value="Genomic_DNA"/>
</dbReference>
<protein>
    <submittedName>
        <fullName evidence="1">Uncharacterized protein</fullName>
    </submittedName>
</protein>
<name>A0A165EJK0_9APHY</name>
<evidence type="ECO:0000313" key="1">
    <source>
        <dbReference type="EMBL" id="KZT07184.1"/>
    </source>
</evidence>
<gene>
    <name evidence="1" type="ORF">LAESUDRAFT_118473</name>
</gene>
<dbReference type="Proteomes" id="UP000076871">
    <property type="component" value="Unassembled WGS sequence"/>
</dbReference>
<organism evidence="1 2">
    <name type="scientific">Laetiporus sulphureus 93-53</name>
    <dbReference type="NCBI Taxonomy" id="1314785"/>
    <lineage>
        <taxon>Eukaryota</taxon>
        <taxon>Fungi</taxon>
        <taxon>Dikarya</taxon>
        <taxon>Basidiomycota</taxon>
        <taxon>Agaricomycotina</taxon>
        <taxon>Agaricomycetes</taxon>
        <taxon>Polyporales</taxon>
        <taxon>Laetiporus</taxon>
    </lineage>
</organism>
<sequence>MQLRPSQLKYSFFFVAARSLHRPQRAELLCNMSRDRSKSKRERARSGNWRSLSFLGSWRRKSDGRRTNCITVAVSLVPTVPVIESKTAVLVSE</sequence>
<keyword evidence="2" id="KW-1185">Reference proteome</keyword>